<name>A0A4Q7UW01_PSEST</name>
<dbReference type="Proteomes" id="UP000291591">
    <property type="component" value="Unassembled WGS sequence"/>
</dbReference>
<dbReference type="EMBL" id="SHKL01000001">
    <property type="protein sequence ID" value="RZT86167.1"/>
    <property type="molecule type" value="Genomic_DNA"/>
</dbReference>
<dbReference type="InterPro" id="IPR051532">
    <property type="entry name" value="Ester_Hydrolysis_Enzymes"/>
</dbReference>
<dbReference type="SUPFAM" id="SSF52266">
    <property type="entry name" value="SGNH hydrolase"/>
    <property type="match status" value="1"/>
</dbReference>
<reference evidence="3 4" key="1">
    <citation type="submission" date="2019-02" db="EMBL/GenBank/DDBJ databases">
        <title>Sequencing the genomes of 1000 actinobacteria strains.</title>
        <authorList>
            <person name="Klenk H.-P."/>
        </authorList>
    </citation>
    <scope>NUCLEOTIDE SEQUENCE [LARGE SCALE GENOMIC DNA]</scope>
    <source>
        <strain evidence="3 4">DSM 45779</strain>
    </source>
</reference>
<feature type="region of interest" description="Disordered" evidence="1">
    <location>
        <begin position="280"/>
        <end position="325"/>
    </location>
</feature>
<dbReference type="OrthoDB" id="3465773at2"/>
<evidence type="ECO:0000259" key="2">
    <source>
        <dbReference type="Pfam" id="PF13472"/>
    </source>
</evidence>
<proteinExistence type="predicted"/>
<dbReference type="InterPro" id="IPR013830">
    <property type="entry name" value="SGNH_hydro"/>
</dbReference>
<evidence type="ECO:0000313" key="4">
    <source>
        <dbReference type="Proteomes" id="UP000291591"/>
    </source>
</evidence>
<dbReference type="Pfam" id="PF13472">
    <property type="entry name" value="Lipase_GDSL_2"/>
    <property type="match status" value="1"/>
</dbReference>
<dbReference type="CDD" id="cd01832">
    <property type="entry name" value="SGNH_hydrolase_like_1"/>
    <property type="match status" value="1"/>
</dbReference>
<evidence type="ECO:0000256" key="1">
    <source>
        <dbReference type="SAM" id="MobiDB-lite"/>
    </source>
</evidence>
<sequence>MRPTTVPSAPSPTPAQGDHLRPVRHLVALGDSTAVGLGDPLPGGGWRGFAPLLRDALGGPDRVRLDVLARTGSRMGSARHDQVPAAAALAPDVAVLSAGMNDTMRSDFDAAAIGRDCADALDVLGHAGAHVLLLRYHDHARVFRLPGPLRRTLSARIDALNAAIDVAVAGRDGVGVLDLHRMPGGYDPASWSVDRLHPSELGHRLLARGLGDLLTDAGFAVPDPVLPDCAGGRPVTALDRGLWMLVEGVPWLVRRGRDLGPVMVRGLGPRLRTRWDSGLTATAGTAPSAPRPAPAAAARWRRSSGCALRPRGRTRCPAPRPPTRP</sequence>
<keyword evidence="4" id="KW-1185">Reference proteome</keyword>
<dbReference type="AlphaFoldDB" id="A0A4Q7UW01"/>
<accession>A0A4Q7UW01</accession>
<dbReference type="PANTHER" id="PTHR30383">
    <property type="entry name" value="THIOESTERASE 1/PROTEASE 1/LYSOPHOSPHOLIPASE L1"/>
    <property type="match status" value="1"/>
</dbReference>
<organism evidence="3 4">
    <name type="scientific">Pseudonocardia sediminis</name>
    <dbReference type="NCBI Taxonomy" id="1397368"/>
    <lineage>
        <taxon>Bacteria</taxon>
        <taxon>Bacillati</taxon>
        <taxon>Actinomycetota</taxon>
        <taxon>Actinomycetes</taxon>
        <taxon>Pseudonocardiales</taxon>
        <taxon>Pseudonocardiaceae</taxon>
        <taxon>Pseudonocardia</taxon>
    </lineage>
</organism>
<dbReference type="GO" id="GO:0004622">
    <property type="term" value="F:phosphatidylcholine lysophospholipase activity"/>
    <property type="evidence" value="ECO:0007669"/>
    <property type="project" value="TreeGrafter"/>
</dbReference>
<gene>
    <name evidence="3" type="ORF">EV383_3056</name>
</gene>
<comment type="caution">
    <text evidence="3">The sequence shown here is derived from an EMBL/GenBank/DDBJ whole genome shotgun (WGS) entry which is preliminary data.</text>
</comment>
<feature type="compositionally biased region" description="Low complexity" evidence="1">
    <location>
        <begin position="280"/>
        <end position="309"/>
    </location>
</feature>
<dbReference type="InterPro" id="IPR036514">
    <property type="entry name" value="SGNH_hydro_sf"/>
</dbReference>
<evidence type="ECO:0000313" key="3">
    <source>
        <dbReference type="EMBL" id="RZT86167.1"/>
    </source>
</evidence>
<protein>
    <submittedName>
        <fullName evidence="3">Lysophospholipase L1-like esterase</fullName>
    </submittedName>
</protein>
<feature type="domain" description="SGNH hydrolase-type esterase" evidence="2">
    <location>
        <begin position="28"/>
        <end position="205"/>
    </location>
</feature>
<dbReference type="PANTHER" id="PTHR30383:SF5">
    <property type="entry name" value="SGNH HYDROLASE-TYPE ESTERASE DOMAIN-CONTAINING PROTEIN"/>
    <property type="match status" value="1"/>
</dbReference>
<dbReference type="Gene3D" id="3.40.50.1110">
    <property type="entry name" value="SGNH hydrolase"/>
    <property type="match status" value="1"/>
</dbReference>